<accession>A0A146G5E1</accession>
<dbReference type="InterPro" id="IPR003305">
    <property type="entry name" value="CenC_carb-bd"/>
</dbReference>
<reference evidence="5" key="1">
    <citation type="journal article" date="2017" name="Genome Announc.">
        <title>Draft Genome Sequence of Terrimicrobium sacchariphilum NM-5T, a Facultative Anaerobic Soil Bacterium of the Class Spartobacteria.</title>
        <authorList>
            <person name="Qiu Y.L."/>
            <person name="Tourlousse D.M."/>
            <person name="Matsuura N."/>
            <person name="Ohashi A."/>
            <person name="Sekiguchi Y."/>
        </authorList>
    </citation>
    <scope>NUCLEOTIDE SEQUENCE [LARGE SCALE GENOMIC DNA]</scope>
    <source>
        <strain evidence="5">NM-5</strain>
    </source>
</reference>
<evidence type="ECO:0000313" key="5">
    <source>
        <dbReference type="Proteomes" id="UP000076023"/>
    </source>
</evidence>
<dbReference type="Gene3D" id="3.20.20.370">
    <property type="entry name" value="Glycoside hydrolase/deacetylase"/>
    <property type="match status" value="1"/>
</dbReference>
<dbReference type="AlphaFoldDB" id="A0A146G5E1"/>
<organism evidence="4 5">
    <name type="scientific">Terrimicrobium sacchariphilum</name>
    <dbReference type="NCBI Taxonomy" id="690879"/>
    <lineage>
        <taxon>Bacteria</taxon>
        <taxon>Pseudomonadati</taxon>
        <taxon>Verrucomicrobiota</taxon>
        <taxon>Terrimicrobiia</taxon>
        <taxon>Terrimicrobiales</taxon>
        <taxon>Terrimicrobiaceae</taxon>
        <taxon>Terrimicrobium</taxon>
    </lineage>
</organism>
<feature type="domain" description="CBM-cenC" evidence="3">
    <location>
        <begin position="25"/>
        <end position="109"/>
    </location>
</feature>
<dbReference type="SUPFAM" id="SSF88713">
    <property type="entry name" value="Glycoside hydrolase/deacetylase"/>
    <property type="match status" value="1"/>
</dbReference>
<feature type="signal peptide" evidence="2">
    <location>
        <begin position="1"/>
        <end position="17"/>
    </location>
</feature>
<dbReference type="OrthoDB" id="193920at2"/>
<dbReference type="InterPro" id="IPR011330">
    <property type="entry name" value="Glyco_hydro/deAcase_b/a-brl"/>
</dbReference>
<dbReference type="Pfam" id="PF10096">
    <property type="entry name" value="DUF2334"/>
    <property type="match status" value="1"/>
</dbReference>
<gene>
    <name evidence="4" type="ORF">TSACC_21434</name>
</gene>
<dbReference type="STRING" id="690879.TSACC_21434"/>
<dbReference type="InterPro" id="IPR018763">
    <property type="entry name" value="DUF2334"/>
</dbReference>
<dbReference type="InParanoid" id="A0A146G5E1"/>
<dbReference type="Proteomes" id="UP000076023">
    <property type="component" value="Unassembled WGS sequence"/>
</dbReference>
<dbReference type="GO" id="GO:0016798">
    <property type="term" value="F:hydrolase activity, acting on glycosyl bonds"/>
    <property type="evidence" value="ECO:0007669"/>
    <property type="project" value="InterPro"/>
</dbReference>
<feature type="chain" id="PRO_5007524425" evidence="2">
    <location>
        <begin position="18"/>
        <end position="442"/>
    </location>
</feature>
<name>A0A146G5E1_TERSA</name>
<keyword evidence="5" id="KW-1185">Reference proteome</keyword>
<evidence type="ECO:0000256" key="2">
    <source>
        <dbReference type="SAM" id="SignalP"/>
    </source>
</evidence>
<proteinExistence type="predicted"/>
<dbReference type="InterPro" id="IPR008979">
    <property type="entry name" value="Galactose-bd-like_sf"/>
</dbReference>
<dbReference type="EMBL" id="BDCO01000002">
    <property type="protein sequence ID" value="GAT33029.1"/>
    <property type="molecule type" value="Genomic_DNA"/>
</dbReference>
<dbReference type="Gene3D" id="2.60.120.260">
    <property type="entry name" value="Galactose-binding domain-like"/>
    <property type="match status" value="1"/>
</dbReference>
<keyword evidence="2" id="KW-0732">Signal</keyword>
<dbReference type="GO" id="GO:0005975">
    <property type="term" value="P:carbohydrate metabolic process"/>
    <property type="evidence" value="ECO:0007669"/>
    <property type="project" value="InterPro"/>
</dbReference>
<sequence length="442" mass="47955">MKRFIAAFLLATPLAIATDTLLPLANAGFEDGLSGWTLSPGAPAEAVPEAASLGALGLRVKTGSDFQISSTPLPVQPGETYAVEFWSTGSKEESGRVAVKMIFKDASGSTLKPAMGKIRKWPAGSTSAGPFWENSILAAAAPENAASLSIQIIPAANSDPGTAMLDDFMVKKLGEIVPMQRDADGAAPIPPADPARLALLEKEIADNPHRGKSAPRIVLKLDDFGPRNGNVHPKWIKVAQYAKEKNIPVTFGIVAKGLEEDAPAFFQWTKERNAAGEIEFWNHGYDHAEGPNAEGKKVQEFNGTGFDHQKAHMADANRLAREKLGFPFISFGAPFNATDANTVKVLEESPDIKVWMYGNGKQPAGKKVLSRCYAVTIESPTFIPNYADFLEGYAHNRGAEYFVMQGHPTHWNDDRWNQFIKIVEFLVAQKAEFVKASDFASK</sequence>
<dbReference type="Pfam" id="PF02018">
    <property type="entry name" value="CBM_4_9"/>
    <property type="match status" value="1"/>
</dbReference>
<evidence type="ECO:0000256" key="1">
    <source>
        <dbReference type="ARBA" id="ARBA00022801"/>
    </source>
</evidence>
<keyword evidence="1" id="KW-0378">Hydrolase</keyword>
<dbReference type="SUPFAM" id="SSF49785">
    <property type="entry name" value="Galactose-binding domain-like"/>
    <property type="match status" value="1"/>
</dbReference>
<protein>
    <submittedName>
        <fullName evidence="4">Peptidoglycan/xylan/chitin deacetylase, PgdA/CDA1 family</fullName>
    </submittedName>
</protein>
<evidence type="ECO:0000259" key="3">
    <source>
        <dbReference type="Pfam" id="PF02018"/>
    </source>
</evidence>
<comment type="caution">
    <text evidence="4">The sequence shown here is derived from an EMBL/GenBank/DDBJ whole genome shotgun (WGS) entry which is preliminary data.</text>
</comment>
<dbReference type="RefSeq" id="WP_075078811.1">
    <property type="nucleotide sequence ID" value="NZ_BDCO01000002.1"/>
</dbReference>
<evidence type="ECO:0000313" key="4">
    <source>
        <dbReference type="EMBL" id="GAT33029.1"/>
    </source>
</evidence>